<dbReference type="Gene3D" id="3.10.580.10">
    <property type="entry name" value="CBS-domain"/>
    <property type="match status" value="1"/>
</dbReference>
<dbReference type="SUPFAM" id="SSF54631">
    <property type="entry name" value="CBS-domain pair"/>
    <property type="match status" value="1"/>
</dbReference>
<proteinExistence type="predicted"/>
<dbReference type="Pfam" id="PF00571">
    <property type="entry name" value="CBS"/>
    <property type="match status" value="2"/>
</dbReference>
<dbReference type="PANTHER" id="PTHR43080">
    <property type="entry name" value="CBS DOMAIN-CONTAINING PROTEIN CBSX3, MITOCHONDRIAL"/>
    <property type="match status" value="1"/>
</dbReference>
<gene>
    <name evidence="4" type="ORF">ACFQQG_11695</name>
</gene>
<dbReference type="CDD" id="cd17775">
    <property type="entry name" value="CBS_pair_bact_arch"/>
    <property type="match status" value="1"/>
</dbReference>
<keyword evidence="5" id="KW-1185">Reference proteome</keyword>
<dbReference type="InterPro" id="IPR051257">
    <property type="entry name" value="Diverse_CBS-Domain"/>
</dbReference>
<evidence type="ECO:0000256" key="2">
    <source>
        <dbReference type="PROSITE-ProRule" id="PRU00703"/>
    </source>
</evidence>
<keyword evidence="1 2" id="KW-0129">CBS domain</keyword>
<dbReference type="PANTHER" id="PTHR43080:SF2">
    <property type="entry name" value="CBS DOMAIN-CONTAINING PROTEIN"/>
    <property type="match status" value="1"/>
</dbReference>
<organism evidence="4 5">
    <name type="scientific">Halovenus salina</name>
    <dbReference type="NCBI Taxonomy" id="1510225"/>
    <lineage>
        <taxon>Archaea</taxon>
        <taxon>Methanobacteriati</taxon>
        <taxon>Methanobacteriota</taxon>
        <taxon>Stenosarchaea group</taxon>
        <taxon>Halobacteria</taxon>
        <taxon>Halobacteriales</taxon>
        <taxon>Haloarculaceae</taxon>
        <taxon>Halovenus</taxon>
    </lineage>
</organism>
<dbReference type="SMART" id="SM00116">
    <property type="entry name" value="CBS"/>
    <property type="match status" value="2"/>
</dbReference>
<dbReference type="PROSITE" id="PS51371">
    <property type="entry name" value="CBS"/>
    <property type="match status" value="2"/>
</dbReference>
<dbReference type="InterPro" id="IPR000644">
    <property type="entry name" value="CBS_dom"/>
</dbReference>
<sequence length="148" mass="15957">MGRSTVDVTMTIREMARTDVVTADPETTTREISRLLEEENVGSVIVTEDQEPVGIVTDRDLALDVIGEGKNSATIAAADVMTEDLFTVEPGESIYDVLAGMRERGVRRVPVVEDGKLAGIVTLDDFIVLLTSELENVSGVVQAGISEY</sequence>
<dbReference type="GeneID" id="76630749"/>
<accession>A0ABD5W7K3</accession>
<dbReference type="InterPro" id="IPR046342">
    <property type="entry name" value="CBS_dom_sf"/>
</dbReference>
<dbReference type="EMBL" id="JBHSZI010000001">
    <property type="protein sequence ID" value="MFC7058717.1"/>
    <property type="molecule type" value="Genomic_DNA"/>
</dbReference>
<evidence type="ECO:0000313" key="4">
    <source>
        <dbReference type="EMBL" id="MFC7058717.1"/>
    </source>
</evidence>
<dbReference type="AlphaFoldDB" id="A0ABD5W7K3"/>
<name>A0ABD5W7K3_9EURY</name>
<dbReference type="RefSeq" id="WP_267161445.1">
    <property type="nucleotide sequence ID" value="NZ_CP112972.1"/>
</dbReference>
<evidence type="ECO:0000256" key="1">
    <source>
        <dbReference type="ARBA" id="ARBA00023122"/>
    </source>
</evidence>
<comment type="caution">
    <text evidence="4">The sequence shown here is derived from an EMBL/GenBank/DDBJ whole genome shotgun (WGS) entry which is preliminary data.</text>
</comment>
<protein>
    <submittedName>
        <fullName evidence="4">CBS domain-containing protein</fullName>
    </submittedName>
</protein>
<dbReference type="Proteomes" id="UP001596445">
    <property type="component" value="Unassembled WGS sequence"/>
</dbReference>
<feature type="domain" description="CBS" evidence="3">
    <location>
        <begin position="81"/>
        <end position="136"/>
    </location>
</feature>
<evidence type="ECO:0000313" key="5">
    <source>
        <dbReference type="Proteomes" id="UP001596445"/>
    </source>
</evidence>
<evidence type="ECO:0000259" key="3">
    <source>
        <dbReference type="PROSITE" id="PS51371"/>
    </source>
</evidence>
<feature type="domain" description="CBS" evidence="3">
    <location>
        <begin position="15"/>
        <end position="74"/>
    </location>
</feature>
<reference evidence="4 5" key="1">
    <citation type="journal article" date="2019" name="Int. J. Syst. Evol. Microbiol.">
        <title>The Global Catalogue of Microorganisms (GCM) 10K type strain sequencing project: providing services to taxonomists for standard genome sequencing and annotation.</title>
        <authorList>
            <consortium name="The Broad Institute Genomics Platform"/>
            <consortium name="The Broad Institute Genome Sequencing Center for Infectious Disease"/>
            <person name="Wu L."/>
            <person name="Ma J."/>
        </authorList>
    </citation>
    <scope>NUCLEOTIDE SEQUENCE [LARGE SCALE GENOMIC DNA]</scope>
    <source>
        <strain evidence="4 5">JCM 30072</strain>
    </source>
</reference>